<dbReference type="Proteomes" id="UP001239994">
    <property type="component" value="Unassembled WGS sequence"/>
</dbReference>
<dbReference type="EMBL" id="JAROKS010000022">
    <property type="protein sequence ID" value="KAK1789290.1"/>
    <property type="molecule type" value="Genomic_DNA"/>
</dbReference>
<feature type="non-terminal residue" evidence="2">
    <location>
        <position position="1"/>
    </location>
</feature>
<reference evidence="2" key="1">
    <citation type="submission" date="2023-03" db="EMBL/GenBank/DDBJ databases">
        <title>Electrophorus voltai genome.</title>
        <authorList>
            <person name="Bian C."/>
        </authorList>
    </citation>
    <scope>NUCLEOTIDE SEQUENCE</scope>
    <source>
        <strain evidence="2">CB-2022</strain>
        <tissue evidence="2">Muscle</tissue>
    </source>
</reference>
<comment type="caution">
    <text evidence="2">The sequence shown here is derived from an EMBL/GenBank/DDBJ whole genome shotgun (WGS) entry which is preliminary data.</text>
</comment>
<name>A0AAD8Z0Y6_9TELE</name>
<protein>
    <submittedName>
        <fullName evidence="2">Uncharacterized protein</fullName>
    </submittedName>
</protein>
<feature type="region of interest" description="Disordered" evidence="1">
    <location>
        <begin position="1"/>
        <end position="38"/>
    </location>
</feature>
<dbReference type="AlphaFoldDB" id="A0AAD8Z0Y6"/>
<organism evidence="2 3">
    <name type="scientific">Electrophorus voltai</name>
    <dbReference type="NCBI Taxonomy" id="2609070"/>
    <lineage>
        <taxon>Eukaryota</taxon>
        <taxon>Metazoa</taxon>
        <taxon>Chordata</taxon>
        <taxon>Craniata</taxon>
        <taxon>Vertebrata</taxon>
        <taxon>Euteleostomi</taxon>
        <taxon>Actinopterygii</taxon>
        <taxon>Neopterygii</taxon>
        <taxon>Teleostei</taxon>
        <taxon>Ostariophysi</taxon>
        <taxon>Gymnotiformes</taxon>
        <taxon>Gymnotoidei</taxon>
        <taxon>Gymnotidae</taxon>
        <taxon>Electrophorus</taxon>
    </lineage>
</organism>
<evidence type="ECO:0000313" key="3">
    <source>
        <dbReference type="Proteomes" id="UP001239994"/>
    </source>
</evidence>
<proteinExistence type="predicted"/>
<keyword evidence="3" id="KW-1185">Reference proteome</keyword>
<evidence type="ECO:0000313" key="2">
    <source>
        <dbReference type="EMBL" id="KAK1789290.1"/>
    </source>
</evidence>
<sequence length="163" mass="18490">PEPLTEVSNDPSDDDDGDEMTLEFPGPSMLDDHQETDPHFSQASMADLKVVVLLMGLQLEYAKYCCFLCEWDSRAHFLYCVKKDWPLRKSLKIGEKNVQHSALAEPDNILLPPLHIKPGLMKNLVKAMDRNGSAFKYLSENFPWISEAKIKDGIFVDPQIHTS</sequence>
<feature type="compositionally biased region" description="Acidic residues" evidence="1">
    <location>
        <begin position="11"/>
        <end position="21"/>
    </location>
</feature>
<gene>
    <name evidence="2" type="ORF">P4O66_015230</name>
</gene>
<accession>A0AAD8Z0Y6</accession>
<dbReference type="PANTHER" id="PTHR46114:SF1">
    <property type="entry name" value="ZAD DOMAIN-CONTAINING PROTEIN"/>
    <property type="match status" value="1"/>
</dbReference>
<dbReference type="PANTHER" id="PTHR46114">
    <property type="entry name" value="APPLE DOMAIN-CONTAINING PROTEIN"/>
    <property type="match status" value="1"/>
</dbReference>
<evidence type="ECO:0000256" key="1">
    <source>
        <dbReference type="SAM" id="MobiDB-lite"/>
    </source>
</evidence>